<organism evidence="1">
    <name type="scientific">Arundo donax</name>
    <name type="common">Giant reed</name>
    <name type="synonym">Donax arundinaceus</name>
    <dbReference type="NCBI Taxonomy" id="35708"/>
    <lineage>
        <taxon>Eukaryota</taxon>
        <taxon>Viridiplantae</taxon>
        <taxon>Streptophyta</taxon>
        <taxon>Embryophyta</taxon>
        <taxon>Tracheophyta</taxon>
        <taxon>Spermatophyta</taxon>
        <taxon>Magnoliopsida</taxon>
        <taxon>Liliopsida</taxon>
        <taxon>Poales</taxon>
        <taxon>Poaceae</taxon>
        <taxon>PACMAD clade</taxon>
        <taxon>Arundinoideae</taxon>
        <taxon>Arundineae</taxon>
        <taxon>Arundo</taxon>
    </lineage>
</organism>
<proteinExistence type="predicted"/>
<dbReference type="EMBL" id="GBRH01200576">
    <property type="protein sequence ID" value="JAD97319.1"/>
    <property type="molecule type" value="Transcribed_RNA"/>
</dbReference>
<name>A0A0A9E974_ARUDO</name>
<evidence type="ECO:0000313" key="1">
    <source>
        <dbReference type="EMBL" id="JAD97319.1"/>
    </source>
</evidence>
<reference evidence="1" key="2">
    <citation type="journal article" date="2015" name="Data Brief">
        <title>Shoot transcriptome of the giant reed, Arundo donax.</title>
        <authorList>
            <person name="Barrero R.A."/>
            <person name="Guerrero F.D."/>
            <person name="Moolhuijzen P."/>
            <person name="Goolsby J.A."/>
            <person name="Tidwell J."/>
            <person name="Bellgard S.E."/>
            <person name="Bellgard M.I."/>
        </authorList>
    </citation>
    <scope>NUCLEOTIDE SEQUENCE</scope>
    <source>
        <tissue evidence="1">Shoot tissue taken approximately 20 cm above the soil surface</tissue>
    </source>
</reference>
<sequence length="14" mass="1639">MRGTEERVGHEPLQ</sequence>
<reference evidence="1" key="1">
    <citation type="submission" date="2014-09" db="EMBL/GenBank/DDBJ databases">
        <authorList>
            <person name="Magalhaes I.L.F."/>
            <person name="Oliveira U."/>
            <person name="Santos F.R."/>
            <person name="Vidigal T.H.D.A."/>
            <person name="Brescovit A.D."/>
            <person name="Santos A.J."/>
        </authorList>
    </citation>
    <scope>NUCLEOTIDE SEQUENCE</scope>
    <source>
        <tissue evidence="1">Shoot tissue taken approximately 20 cm above the soil surface</tissue>
    </source>
</reference>
<protein>
    <submittedName>
        <fullName evidence="1">Uncharacterized protein</fullName>
    </submittedName>
</protein>
<accession>A0A0A9E974</accession>